<name>A0ABQ2RFG8_9GAMM</name>
<evidence type="ECO:0000313" key="3">
    <source>
        <dbReference type="Proteomes" id="UP000619118"/>
    </source>
</evidence>
<reference evidence="3" key="1">
    <citation type="journal article" date="2019" name="Int. J. Syst. Evol. Microbiol.">
        <title>The Global Catalogue of Microorganisms (GCM) 10K type strain sequencing project: providing services to taxonomists for standard genome sequencing and annotation.</title>
        <authorList>
            <consortium name="The Broad Institute Genomics Platform"/>
            <consortium name="The Broad Institute Genome Sequencing Center for Infectious Disease"/>
            <person name="Wu L."/>
            <person name="Ma J."/>
        </authorList>
    </citation>
    <scope>NUCLEOTIDE SEQUENCE [LARGE SCALE GENOMIC DNA]</scope>
    <source>
        <strain evidence="3">JCM 32306</strain>
    </source>
</reference>
<evidence type="ECO:0000256" key="1">
    <source>
        <dbReference type="SAM" id="SignalP"/>
    </source>
</evidence>
<protein>
    <submittedName>
        <fullName evidence="2">Uncharacterized protein</fullName>
    </submittedName>
</protein>
<organism evidence="2 3">
    <name type="scientific">Shewanella litoralis</name>
    <dbReference type="NCBI Taxonomy" id="2282700"/>
    <lineage>
        <taxon>Bacteria</taxon>
        <taxon>Pseudomonadati</taxon>
        <taxon>Pseudomonadota</taxon>
        <taxon>Gammaproteobacteria</taxon>
        <taxon>Alteromonadales</taxon>
        <taxon>Shewanellaceae</taxon>
        <taxon>Shewanella</taxon>
    </lineage>
</organism>
<evidence type="ECO:0000313" key="2">
    <source>
        <dbReference type="EMBL" id="GGQ26702.1"/>
    </source>
</evidence>
<gene>
    <name evidence="2" type="ORF">GCM10009411_28320</name>
</gene>
<dbReference type="EMBL" id="BMQX01000021">
    <property type="protein sequence ID" value="GGQ26702.1"/>
    <property type="molecule type" value="Genomic_DNA"/>
</dbReference>
<dbReference type="RefSeq" id="WP_160054709.1">
    <property type="nucleotide sequence ID" value="NZ_BMQX01000021.1"/>
</dbReference>
<proteinExistence type="predicted"/>
<keyword evidence="1" id="KW-0732">Signal</keyword>
<feature type="chain" id="PRO_5045944433" evidence="1">
    <location>
        <begin position="21"/>
        <end position="220"/>
    </location>
</feature>
<accession>A0ABQ2RFG8</accession>
<comment type="caution">
    <text evidence="2">The sequence shown here is derived from an EMBL/GenBank/DDBJ whole genome shotgun (WGS) entry which is preliminary data.</text>
</comment>
<sequence length="220" mass="25507">MPCRLFTALFLINCITCANAEKLNNYELDLLKSQYFKSKTTFSSVNAQKYLVDGKWNTYVRVMVNPRLSTKRICKSNIADLEFEYLENDVPNYNYPKDYHKSTMAWILDKKESVCKSYAYGTKMIASNLIPERDLFNILSNKTDLVEIALLKEPKLRSVFTTYLKENKLKVSSLEITTNRANDNVYNAQIDFGVKCHGLSVYFEIEKEKFVVESVFEVVC</sequence>
<dbReference type="Proteomes" id="UP000619118">
    <property type="component" value="Unassembled WGS sequence"/>
</dbReference>
<feature type="signal peptide" evidence="1">
    <location>
        <begin position="1"/>
        <end position="20"/>
    </location>
</feature>
<keyword evidence="3" id="KW-1185">Reference proteome</keyword>